<dbReference type="Proteomes" id="UP001142078">
    <property type="component" value="Unassembled WGS sequence"/>
</dbReference>
<gene>
    <name evidence="1" type="ORF">NSA23_05405</name>
</gene>
<proteinExistence type="predicted"/>
<evidence type="ECO:0000313" key="2">
    <source>
        <dbReference type="Proteomes" id="UP001142078"/>
    </source>
</evidence>
<accession>A0A9X2MEK3</accession>
<evidence type="ECO:0000313" key="1">
    <source>
        <dbReference type="EMBL" id="MCR2043552.1"/>
    </source>
</evidence>
<dbReference type="AlphaFoldDB" id="A0A9X2MEK3"/>
<dbReference type="EMBL" id="JANJZL010000003">
    <property type="protein sequence ID" value="MCR2043552.1"/>
    <property type="molecule type" value="Genomic_DNA"/>
</dbReference>
<dbReference type="RefSeq" id="WP_257490315.1">
    <property type="nucleotide sequence ID" value="NZ_JANJZL010000003.1"/>
</dbReference>
<sequence>MNLEIIKKFGDLQERFYSETDTSDGLIGFNSDEGQWVINPFKSKCLRYNVNPLEYYNKESFEYF</sequence>
<name>A0A9X2MEK3_9FIRM</name>
<keyword evidence="2" id="KW-1185">Reference proteome</keyword>
<reference evidence="1" key="1">
    <citation type="submission" date="2022-07" db="EMBL/GenBank/DDBJ databases">
        <title>Enhanced cultured diversity of the mouse gut microbiota enables custom-made synthetic communities.</title>
        <authorList>
            <person name="Afrizal A."/>
        </authorList>
    </citation>
    <scope>NUCLEOTIDE SEQUENCE</scope>
    <source>
        <strain evidence="1">DSM 29482</strain>
    </source>
</reference>
<protein>
    <submittedName>
        <fullName evidence="1">Uncharacterized protein</fullName>
    </submittedName>
</protein>
<comment type="caution">
    <text evidence="1">The sequence shown here is derived from an EMBL/GenBank/DDBJ whole genome shotgun (WGS) entry which is preliminary data.</text>
</comment>
<organism evidence="1 2">
    <name type="scientific">Anaerosalibacter massiliensis</name>
    <dbReference type="NCBI Taxonomy" id="1347392"/>
    <lineage>
        <taxon>Bacteria</taxon>
        <taxon>Bacillati</taxon>
        <taxon>Bacillota</taxon>
        <taxon>Tissierellia</taxon>
        <taxon>Tissierellales</taxon>
        <taxon>Sporanaerobacteraceae</taxon>
        <taxon>Anaerosalibacter</taxon>
    </lineage>
</organism>